<dbReference type="Proteomes" id="UP000317648">
    <property type="component" value="Chromosome"/>
</dbReference>
<dbReference type="EMBL" id="CP036433">
    <property type="protein sequence ID" value="QDU94507.1"/>
    <property type="molecule type" value="Genomic_DNA"/>
</dbReference>
<reference evidence="1 2" key="1">
    <citation type="submission" date="2019-02" db="EMBL/GenBank/DDBJ databases">
        <title>Deep-cultivation of Planctomycetes and their phenomic and genomic characterization uncovers novel biology.</title>
        <authorList>
            <person name="Wiegand S."/>
            <person name="Jogler M."/>
            <person name="Boedeker C."/>
            <person name="Pinto D."/>
            <person name="Vollmers J."/>
            <person name="Rivas-Marin E."/>
            <person name="Kohn T."/>
            <person name="Peeters S.H."/>
            <person name="Heuer A."/>
            <person name="Rast P."/>
            <person name="Oberbeckmann S."/>
            <person name="Bunk B."/>
            <person name="Jeske O."/>
            <person name="Meyerdierks A."/>
            <person name="Storesund J.E."/>
            <person name="Kallscheuer N."/>
            <person name="Luecker S."/>
            <person name="Lage O.M."/>
            <person name="Pohl T."/>
            <person name="Merkel B.J."/>
            <person name="Hornburger P."/>
            <person name="Mueller R.-W."/>
            <person name="Bruemmer F."/>
            <person name="Labrenz M."/>
            <person name="Spormann A.M."/>
            <person name="Op den Camp H."/>
            <person name="Overmann J."/>
            <person name="Amann R."/>
            <person name="Jetten M.S.M."/>
            <person name="Mascher T."/>
            <person name="Medema M.H."/>
            <person name="Devos D.P."/>
            <person name="Kaster A.-K."/>
            <person name="Ovreas L."/>
            <person name="Rohde M."/>
            <person name="Galperin M.Y."/>
            <person name="Jogler C."/>
        </authorList>
    </citation>
    <scope>NUCLEOTIDE SEQUENCE [LARGE SCALE GENOMIC DNA]</scope>
    <source>
        <strain evidence="1 2">Pla85_3_4</strain>
    </source>
</reference>
<dbReference type="AlphaFoldDB" id="A0A518DRN4"/>
<accession>A0A518DRN4</accession>
<protein>
    <recommendedName>
        <fullName evidence="3">Transposase IS4-like domain-containing protein</fullName>
    </recommendedName>
</protein>
<organism evidence="1 2">
    <name type="scientific">Lignipirellula cremea</name>
    <dbReference type="NCBI Taxonomy" id="2528010"/>
    <lineage>
        <taxon>Bacteria</taxon>
        <taxon>Pseudomonadati</taxon>
        <taxon>Planctomycetota</taxon>
        <taxon>Planctomycetia</taxon>
        <taxon>Pirellulales</taxon>
        <taxon>Pirellulaceae</taxon>
        <taxon>Lignipirellula</taxon>
    </lineage>
</organism>
<sequence length="76" mass="8740">MRGHWRIENGLHFLKDRWWDEDRHHTRRPGLSPVMAGLNTIALSIHRLCSDAEQPVRAAADHIAWRPARGLEILGA</sequence>
<gene>
    <name evidence="1" type="ORF">Pla8534_22980</name>
</gene>
<name>A0A518DRN4_9BACT</name>
<evidence type="ECO:0008006" key="3">
    <source>
        <dbReference type="Google" id="ProtNLM"/>
    </source>
</evidence>
<evidence type="ECO:0000313" key="2">
    <source>
        <dbReference type="Proteomes" id="UP000317648"/>
    </source>
</evidence>
<proteinExistence type="predicted"/>
<keyword evidence="2" id="KW-1185">Reference proteome</keyword>
<evidence type="ECO:0000313" key="1">
    <source>
        <dbReference type="EMBL" id="QDU94507.1"/>
    </source>
</evidence>
<dbReference type="KEGG" id="lcre:Pla8534_22980"/>